<dbReference type="InterPro" id="IPR036754">
    <property type="entry name" value="YbaK/aa-tRNA-synt-asso_dom_sf"/>
</dbReference>
<proteinExistence type="inferred from homology"/>
<evidence type="ECO:0000313" key="4">
    <source>
        <dbReference type="Proteomes" id="UP001196870"/>
    </source>
</evidence>
<dbReference type="EMBL" id="JAAGBB010000025">
    <property type="protein sequence ID" value="MBR0666661.1"/>
    <property type="molecule type" value="Genomic_DNA"/>
</dbReference>
<evidence type="ECO:0000256" key="1">
    <source>
        <dbReference type="ARBA" id="ARBA00010201"/>
    </source>
</evidence>
<dbReference type="Pfam" id="PF04073">
    <property type="entry name" value="tRNA_edit"/>
    <property type="match status" value="1"/>
</dbReference>
<dbReference type="SUPFAM" id="SSF55826">
    <property type="entry name" value="YbaK/ProRS associated domain"/>
    <property type="match status" value="1"/>
</dbReference>
<organism evidence="3 4">
    <name type="scientific">Plastoroseomonas hellenica</name>
    <dbReference type="NCBI Taxonomy" id="2687306"/>
    <lineage>
        <taxon>Bacteria</taxon>
        <taxon>Pseudomonadati</taxon>
        <taxon>Pseudomonadota</taxon>
        <taxon>Alphaproteobacteria</taxon>
        <taxon>Acetobacterales</taxon>
        <taxon>Acetobacteraceae</taxon>
        <taxon>Plastoroseomonas</taxon>
    </lineage>
</organism>
<dbReference type="PANTHER" id="PTHR31423:SF3">
    <property type="entry name" value="PROLYL-TRNA SYNTHETASE ASSOCIATED DOMAIN-CONTAINING PROTEIN 1-RELATED"/>
    <property type="match status" value="1"/>
</dbReference>
<name>A0ABS5F2B9_9PROT</name>
<sequence length="170" mass="17839">MAETAEGLLARLDMLGIAHRTVRHAPVFTVAESQALRGDLPGAHTKNLFLAPAKGEGPHMLATLEEHRQISVNALARAAGWPRVRMGDAAALAALLGVVPGSVTPLALVNALPGSVRFVLDRALAEAPGLVWVHPLTNDTSTGLAARDLIRFLEHLGHEVAVLDAELPAA</sequence>
<dbReference type="InterPro" id="IPR040285">
    <property type="entry name" value="ProX/PRXD1"/>
</dbReference>
<feature type="domain" description="YbaK/aminoacyl-tRNA synthetase-associated" evidence="2">
    <location>
        <begin position="24"/>
        <end position="152"/>
    </location>
</feature>
<comment type="caution">
    <text evidence="3">The sequence shown here is derived from an EMBL/GenBank/DDBJ whole genome shotgun (WGS) entry which is preliminary data.</text>
</comment>
<accession>A0ABS5F2B9</accession>
<keyword evidence="4" id="KW-1185">Reference proteome</keyword>
<reference evidence="4" key="1">
    <citation type="journal article" date="2021" name="Syst. Appl. Microbiol.">
        <title>Roseomonas hellenica sp. nov., isolated from roots of wild-growing Alkanna tinctoria.</title>
        <authorList>
            <person name="Rat A."/>
            <person name="Naranjo H.D."/>
            <person name="Lebbe L."/>
            <person name="Cnockaert M."/>
            <person name="Krigas N."/>
            <person name="Grigoriadou K."/>
            <person name="Maloupa E."/>
            <person name="Willems A."/>
        </authorList>
    </citation>
    <scope>NUCLEOTIDE SEQUENCE [LARGE SCALE GENOMIC DNA]</scope>
    <source>
        <strain evidence="4">LMG 31523</strain>
    </source>
</reference>
<dbReference type="Proteomes" id="UP001196870">
    <property type="component" value="Unassembled WGS sequence"/>
</dbReference>
<protein>
    <submittedName>
        <fullName evidence="3">Prolyl-tRNA synthetase associated domain-containing protein</fullName>
    </submittedName>
</protein>
<dbReference type="PANTHER" id="PTHR31423">
    <property type="entry name" value="YBAK DOMAIN-CONTAINING PROTEIN"/>
    <property type="match status" value="1"/>
</dbReference>
<dbReference type="Gene3D" id="3.90.960.10">
    <property type="entry name" value="YbaK/aminoacyl-tRNA synthetase-associated domain"/>
    <property type="match status" value="1"/>
</dbReference>
<evidence type="ECO:0000259" key="2">
    <source>
        <dbReference type="Pfam" id="PF04073"/>
    </source>
</evidence>
<comment type="similarity">
    <text evidence="1">Belongs to the PRORSD1 family.</text>
</comment>
<gene>
    <name evidence="3" type="ORF">GXW71_20040</name>
</gene>
<evidence type="ECO:0000313" key="3">
    <source>
        <dbReference type="EMBL" id="MBR0666661.1"/>
    </source>
</evidence>
<dbReference type="CDD" id="cd04335">
    <property type="entry name" value="PrdX_deacylase"/>
    <property type="match status" value="1"/>
</dbReference>
<dbReference type="RefSeq" id="WP_211854391.1">
    <property type="nucleotide sequence ID" value="NZ_JAAGBB010000025.1"/>
</dbReference>
<dbReference type="InterPro" id="IPR007214">
    <property type="entry name" value="YbaK/aa-tRNA-synth-assoc-dom"/>
</dbReference>